<proteinExistence type="predicted"/>
<accession>A0ACD5YEC0</accession>
<protein>
    <submittedName>
        <fullName evidence="1">Uncharacterized protein</fullName>
    </submittedName>
</protein>
<evidence type="ECO:0000313" key="1">
    <source>
        <dbReference type="EnsemblPlants" id="AVESA.00010b.r2.5DG0993630.1.CDS"/>
    </source>
</evidence>
<organism evidence="1 2">
    <name type="scientific">Avena sativa</name>
    <name type="common">Oat</name>
    <dbReference type="NCBI Taxonomy" id="4498"/>
    <lineage>
        <taxon>Eukaryota</taxon>
        <taxon>Viridiplantae</taxon>
        <taxon>Streptophyta</taxon>
        <taxon>Embryophyta</taxon>
        <taxon>Tracheophyta</taxon>
        <taxon>Spermatophyta</taxon>
        <taxon>Magnoliopsida</taxon>
        <taxon>Liliopsida</taxon>
        <taxon>Poales</taxon>
        <taxon>Poaceae</taxon>
        <taxon>BOP clade</taxon>
        <taxon>Pooideae</taxon>
        <taxon>Poodae</taxon>
        <taxon>Poeae</taxon>
        <taxon>Poeae Chloroplast Group 1 (Aveneae type)</taxon>
        <taxon>Aveninae</taxon>
        <taxon>Avena</taxon>
    </lineage>
</organism>
<name>A0ACD5YEC0_AVESA</name>
<dbReference type="EnsemblPlants" id="AVESA.00010b.r2.5DG0993630.1">
    <property type="protein sequence ID" value="AVESA.00010b.r2.5DG0993630.1.CDS"/>
    <property type="gene ID" value="AVESA.00010b.r2.5DG0993630"/>
</dbReference>
<reference evidence="1" key="1">
    <citation type="submission" date="2021-05" db="EMBL/GenBank/DDBJ databases">
        <authorList>
            <person name="Scholz U."/>
            <person name="Mascher M."/>
            <person name="Fiebig A."/>
        </authorList>
    </citation>
    <scope>NUCLEOTIDE SEQUENCE [LARGE SCALE GENOMIC DNA]</scope>
</reference>
<keyword evidence="2" id="KW-1185">Reference proteome</keyword>
<reference evidence="1" key="2">
    <citation type="submission" date="2025-09" db="UniProtKB">
        <authorList>
            <consortium name="EnsemblPlants"/>
        </authorList>
    </citation>
    <scope>IDENTIFICATION</scope>
</reference>
<evidence type="ECO:0000313" key="2">
    <source>
        <dbReference type="Proteomes" id="UP001732700"/>
    </source>
</evidence>
<sequence length="456" mass="49841">MPHSVPLNSEQSSPSPVLPSLPKTPHQARSRNLASRVAAIMASCPRFIAFKAAFNGNLSLLKEMASKVDLRVAKDAKGNTALHLAAIKGCLESCRFLVEESGIDVNSVTETGGTPMLYAAQEGNVQIIRYLLDCGGDPAMPDERGSTPLHDVAMQGHSEAVRLLLSKGAPVDPVDHRGAPLHLAASNDHVEVVKVLLEHAADLNKVVLHIASPLVMAFSGQALKCIKLLIEAGADVNGPGYPAPTPLEIAVHEGLTDIVKLLLEAGADPNIPDEHGAIPIELAAAHRRREIVEVLFPRTKPIPSLPDWSVDGIIRTMNSPRSNPPQDTASMEERITDFKSQGKEAFAKEDYLTALSFYWMAVEINPLDASIFANMSLCWLRMRHGDNALKEARKCRMMQPRWSKAWYREGAALSFLKNYDDAADAFREALQLDPKSEEIREALRKAEKAAEESRRV</sequence>
<dbReference type="Proteomes" id="UP001732700">
    <property type="component" value="Chromosome 5D"/>
</dbReference>